<dbReference type="InterPro" id="IPR029014">
    <property type="entry name" value="NiFe-Hase_large"/>
</dbReference>
<evidence type="ECO:0000256" key="1">
    <source>
        <dbReference type="PIRSR" id="PIRSR601501-1"/>
    </source>
</evidence>
<sequence length="472" mass="51268">MSTIVLDPITRLEGHLKINVTLDSNNTVTEAQASGGLYRDFENILLNRVPKDAAFLTQRICGLCPVSHAISSAKAVEQAANFTPSLQGLLLRNLIQGSNYISDHILHFYHLASMDYVKGSQIHPWAPTYGNDYRLNEVDNQTLADNYIKALAIRRKAHEMGAIFSGKLPHVANIVPGGVTAIPSADDISKFKSYLSEITTFITNTYQADVNKLASVYSDYYNIGKGYGNLIVYGVFDTDSSGTKLFPQGIVTNGTVGTFNQSNIKEYVGHSWYSSQSGTNPASGDTTPNYEKAGAYTWLKAPRYNGQPFEAGPLARTWISGDYKKGVSVMDRHMARYTESAKIANNLSKWIDQIEVGKSGYSNIGTPASGSGIGLTEASRGALGHWISVEGSKISKYQIITPTCWNASPMDDNGNAGPIEKALIGTTIADIAEPVELLRIVHSFDPCTGCSVHVMSPDRIEMSNFVVQSLGV</sequence>
<feature type="binding site" evidence="1">
    <location>
        <position position="453"/>
    </location>
    <ligand>
        <name>Mg(2+)</name>
        <dbReference type="ChEBI" id="CHEBI:18420"/>
    </ligand>
</feature>
<feature type="binding site" evidence="1">
    <location>
        <position position="64"/>
    </location>
    <ligand>
        <name>Ni(2+)</name>
        <dbReference type="ChEBI" id="CHEBI:49786"/>
    </ligand>
</feature>
<feature type="binding site" evidence="1">
    <location>
        <position position="399"/>
    </location>
    <ligand>
        <name>Mg(2+)</name>
        <dbReference type="ChEBI" id="CHEBI:18420"/>
    </ligand>
</feature>
<dbReference type="STRING" id="29367.CLPUN_02190"/>
<reference evidence="2 3" key="1">
    <citation type="submission" date="2016-05" db="EMBL/GenBank/DDBJ databases">
        <title>Microbial solvent formation.</title>
        <authorList>
            <person name="Poehlein A."/>
            <person name="Montoya Solano J.D."/>
            <person name="Flitsch S."/>
            <person name="Krabben P."/>
            <person name="Duerre P."/>
            <person name="Daniel R."/>
        </authorList>
    </citation>
    <scope>NUCLEOTIDE SEQUENCE [LARGE SCALE GENOMIC DNA]</scope>
    <source>
        <strain evidence="2 3">DSM 2619</strain>
    </source>
</reference>
<feature type="binding site" evidence="1">
    <location>
        <position position="450"/>
    </location>
    <ligand>
        <name>Fe cation</name>
        <dbReference type="ChEBI" id="CHEBI:24875"/>
    </ligand>
</feature>
<keyword evidence="3" id="KW-1185">Reference proteome</keyword>
<dbReference type="Pfam" id="PF00374">
    <property type="entry name" value="NiFeSe_Hases"/>
    <property type="match status" value="2"/>
</dbReference>
<comment type="caution">
    <text evidence="2">The sequence shown here is derived from an EMBL/GenBank/DDBJ whole genome shotgun (WGS) entry which is preliminary data.</text>
</comment>
<feature type="binding site" evidence="1">
    <location>
        <position position="64"/>
    </location>
    <ligand>
        <name>Fe cation</name>
        <dbReference type="ChEBI" id="CHEBI:24875"/>
    </ligand>
</feature>
<gene>
    <name evidence="2" type="ORF">CLPUN_02190</name>
</gene>
<evidence type="ECO:0000313" key="2">
    <source>
        <dbReference type="EMBL" id="OOM82415.1"/>
    </source>
</evidence>
<feature type="binding site" evidence="1">
    <location>
        <position position="447"/>
    </location>
    <ligand>
        <name>Ni(2+)</name>
        <dbReference type="ChEBI" id="CHEBI:49786"/>
    </ligand>
</feature>
<dbReference type="AlphaFoldDB" id="A0A1S8TYD1"/>
<organism evidence="2 3">
    <name type="scientific">Clostridium puniceum</name>
    <dbReference type="NCBI Taxonomy" id="29367"/>
    <lineage>
        <taxon>Bacteria</taxon>
        <taxon>Bacillati</taxon>
        <taxon>Bacillota</taxon>
        <taxon>Clostridia</taxon>
        <taxon>Eubacteriales</taxon>
        <taxon>Clostridiaceae</taxon>
        <taxon>Clostridium</taxon>
    </lineage>
</organism>
<dbReference type="InterPro" id="IPR001501">
    <property type="entry name" value="Ni-dep_hyd_lsu"/>
</dbReference>
<keyword evidence="2" id="KW-0560">Oxidoreductase</keyword>
<dbReference type="PANTHER" id="PTHR42958:SF2">
    <property type="entry name" value="UPTAKE HYDROGENASE LARGE SUBUNIT"/>
    <property type="match status" value="1"/>
</dbReference>
<comment type="cofactor">
    <cofactor evidence="1">
        <name>Ni(2+)</name>
        <dbReference type="ChEBI" id="CHEBI:49786"/>
    </cofactor>
</comment>
<evidence type="ECO:0000313" key="3">
    <source>
        <dbReference type="Proteomes" id="UP000190890"/>
    </source>
</evidence>
<dbReference type="OrthoDB" id="9761717at2"/>
<proteinExistence type="predicted"/>
<name>A0A1S8TYD1_9CLOT</name>
<keyword evidence="1" id="KW-0533">Nickel</keyword>
<dbReference type="PANTHER" id="PTHR42958">
    <property type="entry name" value="HYDROGENASE-2 LARGE CHAIN"/>
    <property type="match status" value="1"/>
</dbReference>
<keyword evidence="1" id="KW-0460">Magnesium</keyword>
<protein>
    <submittedName>
        <fullName evidence="2">Periplasmic [NiFeSe] hydrogenase large subunit</fullName>
        <ecNumber evidence="2">1.12.99.6</ecNumber>
    </submittedName>
</protein>
<dbReference type="GO" id="GO:0016151">
    <property type="term" value="F:nickel cation binding"/>
    <property type="evidence" value="ECO:0007669"/>
    <property type="project" value="InterPro"/>
</dbReference>
<feature type="binding site" evidence="1">
    <location>
        <position position="61"/>
    </location>
    <ligand>
        <name>Ni(2+)</name>
        <dbReference type="ChEBI" id="CHEBI:49786"/>
    </ligand>
</feature>
<keyword evidence="1" id="KW-0479">Metal-binding</keyword>
<dbReference type="RefSeq" id="WP_077845543.1">
    <property type="nucleotide sequence ID" value="NZ_LZZM01000012.1"/>
</dbReference>
<dbReference type="EMBL" id="LZZM01000012">
    <property type="protein sequence ID" value="OOM82415.1"/>
    <property type="molecule type" value="Genomic_DNA"/>
</dbReference>
<dbReference type="Proteomes" id="UP000190890">
    <property type="component" value="Unassembled WGS sequence"/>
</dbReference>
<accession>A0A1S8TYD1</accession>
<dbReference type="SUPFAM" id="SSF56762">
    <property type="entry name" value="HydB/Nqo4-like"/>
    <property type="match status" value="1"/>
</dbReference>
<comment type="cofactor">
    <cofactor evidence="1">
        <name>Fe cation</name>
        <dbReference type="ChEBI" id="CHEBI:24875"/>
    </cofactor>
</comment>
<dbReference type="Gene3D" id="1.10.645.10">
    <property type="entry name" value="Cytochrome-c3 Hydrogenase, chain B"/>
    <property type="match status" value="1"/>
</dbReference>
<dbReference type="GO" id="GO:0033748">
    <property type="term" value="F:hydrogenase (acceptor) activity"/>
    <property type="evidence" value="ECO:0007669"/>
    <property type="project" value="UniProtKB-EC"/>
</dbReference>
<dbReference type="InterPro" id="IPR050867">
    <property type="entry name" value="NiFe/NiFeSe_hydrgnase_LSU"/>
</dbReference>
<dbReference type="EC" id="1.12.99.6" evidence="2"/>
<keyword evidence="1" id="KW-0408">Iron</keyword>
<feature type="binding site" evidence="1">
    <location>
        <position position="42"/>
    </location>
    <ligand>
        <name>Mg(2+)</name>
        <dbReference type="ChEBI" id="CHEBI:18420"/>
    </ligand>
</feature>